<dbReference type="EMBL" id="WHOB01000059">
    <property type="protein sequence ID" value="NOU81050.1"/>
    <property type="molecule type" value="Genomic_DNA"/>
</dbReference>
<gene>
    <name evidence="4" type="ORF">GC101_19490</name>
</gene>
<dbReference type="RefSeq" id="WP_171718682.1">
    <property type="nucleotide sequence ID" value="NZ_WHOB01000059.1"/>
</dbReference>
<protein>
    <submittedName>
        <fullName evidence="4">Alpha/beta fold hydrolase</fullName>
    </submittedName>
</protein>
<keyword evidence="5" id="KW-1185">Reference proteome</keyword>
<dbReference type="Pfam" id="PF00561">
    <property type="entry name" value="Abhydrolase_1"/>
    <property type="match status" value="1"/>
</dbReference>
<dbReference type="PRINTS" id="PR00793">
    <property type="entry name" value="PROAMNOPTASE"/>
</dbReference>
<dbReference type="InterPro" id="IPR000073">
    <property type="entry name" value="AB_hydrolase_1"/>
</dbReference>
<dbReference type="Proteomes" id="UP000596857">
    <property type="component" value="Unassembled WGS sequence"/>
</dbReference>
<organism evidence="4 5">
    <name type="scientific">Paenibacillus phytohabitans</name>
    <dbReference type="NCBI Taxonomy" id="2654978"/>
    <lineage>
        <taxon>Bacteria</taxon>
        <taxon>Bacillati</taxon>
        <taxon>Bacillota</taxon>
        <taxon>Bacilli</taxon>
        <taxon>Bacillales</taxon>
        <taxon>Paenibacillaceae</taxon>
        <taxon>Paenibacillus</taxon>
    </lineage>
</organism>
<dbReference type="SUPFAM" id="SSF53474">
    <property type="entry name" value="alpha/beta-Hydrolases"/>
    <property type="match status" value="1"/>
</dbReference>
<comment type="caution">
    <text evidence="4">The sequence shown here is derived from an EMBL/GenBank/DDBJ whole genome shotgun (WGS) entry which is preliminary data.</text>
</comment>
<proteinExistence type="inferred from homology"/>
<evidence type="ECO:0000256" key="1">
    <source>
        <dbReference type="ARBA" id="ARBA00010088"/>
    </source>
</evidence>
<comment type="similarity">
    <text evidence="1">Belongs to the peptidase S33 family.</text>
</comment>
<evidence type="ECO:0000313" key="4">
    <source>
        <dbReference type="EMBL" id="NOU81050.1"/>
    </source>
</evidence>
<dbReference type="InterPro" id="IPR050266">
    <property type="entry name" value="AB_hydrolase_sf"/>
</dbReference>
<name>A0ABX1YMN9_9BACL</name>
<evidence type="ECO:0000256" key="2">
    <source>
        <dbReference type="ARBA" id="ARBA00022801"/>
    </source>
</evidence>
<dbReference type="PANTHER" id="PTHR43798">
    <property type="entry name" value="MONOACYLGLYCEROL LIPASE"/>
    <property type="match status" value="1"/>
</dbReference>
<dbReference type="Gene3D" id="3.40.50.1820">
    <property type="entry name" value="alpha/beta hydrolase"/>
    <property type="match status" value="1"/>
</dbReference>
<evidence type="ECO:0000259" key="3">
    <source>
        <dbReference type="Pfam" id="PF00561"/>
    </source>
</evidence>
<reference evidence="4 5" key="1">
    <citation type="submission" date="2019-10" db="EMBL/GenBank/DDBJ databases">
        <title>Description of Paenibacillus terricola sp. nov.</title>
        <authorList>
            <person name="Carlier A."/>
            <person name="Qi S."/>
        </authorList>
    </citation>
    <scope>NUCLEOTIDE SEQUENCE [LARGE SCALE GENOMIC DNA]</scope>
    <source>
        <strain evidence="4 5">LMG 31459</strain>
    </source>
</reference>
<evidence type="ECO:0000313" key="5">
    <source>
        <dbReference type="Proteomes" id="UP000596857"/>
    </source>
</evidence>
<accession>A0ABX1YMN9</accession>
<dbReference type="InterPro" id="IPR002410">
    <property type="entry name" value="Peptidase_S33"/>
</dbReference>
<feature type="domain" description="AB hydrolase-1" evidence="3">
    <location>
        <begin position="55"/>
        <end position="321"/>
    </location>
</feature>
<sequence>MIGLLLIVLLIGGGLVFPTWTPGIKGSNSVSILKQITINGTRQEVMIRGMDRSNPLVIFVHGGPGVPETPYVRKYQNLLEQNFTVVQYDQRGSGKSYHFSEDYSNLTSELLVEDLLTLTEYLEQEFGQKKVLLIGHSYGTYIATQAVSKAPDKFSAYIGIGQTANWVNSELESLQFMIDQARLAGNNAEAEELEHLREPVTTGDAISPRDKISKYGGSVRQIDDITDLFKGLLFGTEYNLLDAVRFFKGNSISELNLQPELSEHDITELVDHMDIPVYFVMGKYDLMTSVSEARKYLDELEAPYKEFVVFDQSAHYPQFEEKEKFAQWLNETWAKLPQ</sequence>
<dbReference type="InterPro" id="IPR029058">
    <property type="entry name" value="AB_hydrolase_fold"/>
</dbReference>
<keyword evidence="2 4" id="KW-0378">Hydrolase</keyword>
<dbReference type="GO" id="GO:0016787">
    <property type="term" value="F:hydrolase activity"/>
    <property type="evidence" value="ECO:0007669"/>
    <property type="project" value="UniProtKB-KW"/>
</dbReference>